<dbReference type="KEGG" id="nch:A0U93_10510"/>
<accession>A0A1U9KR78</accession>
<keyword evidence="1" id="KW-0575">Peroxidase</keyword>
<dbReference type="Proteomes" id="UP000188604">
    <property type="component" value="Chromosome"/>
</dbReference>
<dbReference type="EMBL" id="CP014691">
    <property type="protein sequence ID" value="AQS88306.1"/>
    <property type="molecule type" value="Genomic_DNA"/>
</dbReference>
<proteinExistence type="predicted"/>
<evidence type="ECO:0000313" key="2">
    <source>
        <dbReference type="Proteomes" id="UP000188604"/>
    </source>
</evidence>
<dbReference type="AlphaFoldDB" id="A0A1U9KR78"/>
<evidence type="ECO:0000313" key="1">
    <source>
        <dbReference type="EMBL" id="AQS88306.1"/>
    </source>
</evidence>
<sequence length="87" mass="9706">MSDTIPDRLSATPGSPYYDEALLERGISVRFKGEERNNVEEYCISEGWVRMAVGKTLDRKGRPMTIKVSGPVEVWIKGTETSPDTEA</sequence>
<dbReference type="Pfam" id="PF11730">
    <property type="entry name" value="DUF3297"/>
    <property type="match status" value="1"/>
</dbReference>
<gene>
    <name evidence="1" type="ORF">A0U93_10510</name>
</gene>
<dbReference type="STRING" id="320497.A0U93_10510"/>
<keyword evidence="1" id="KW-0560">Oxidoreductase</keyword>
<dbReference type="GO" id="GO:0004601">
    <property type="term" value="F:peroxidase activity"/>
    <property type="evidence" value="ECO:0007669"/>
    <property type="project" value="UniProtKB-KW"/>
</dbReference>
<protein>
    <submittedName>
        <fullName evidence="1">Glutathione peroxidase</fullName>
    </submittedName>
</protein>
<name>A0A1U9KR78_9PROT</name>
<reference evidence="1 2" key="1">
    <citation type="submission" date="2016-03" db="EMBL/GenBank/DDBJ databases">
        <title>Acetic acid bacteria sequencing.</title>
        <authorList>
            <person name="Brandt J."/>
            <person name="Jakob F."/>
            <person name="Vogel R.F."/>
        </authorList>
    </citation>
    <scope>NUCLEOTIDE SEQUENCE [LARGE SCALE GENOMIC DNA]</scope>
    <source>
        <strain evidence="1 2">NBRC 101099</strain>
    </source>
</reference>
<organism evidence="1 2">
    <name type="scientific">Neoasaia chiangmaiensis</name>
    <dbReference type="NCBI Taxonomy" id="320497"/>
    <lineage>
        <taxon>Bacteria</taxon>
        <taxon>Pseudomonadati</taxon>
        <taxon>Pseudomonadota</taxon>
        <taxon>Alphaproteobacteria</taxon>
        <taxon>Acetobacterales</taxon>
        <taxon>Acetobacteraceae</taxon>
        <taxon>Neoasaia</taxon>
    </lineage>
</organism>
<dbReference type="OrthoDB" id="8756821at2"/>
<dbReference type="InterPro" id="IPR021724">
    <property type="entry name" value="DUF3297"/>
</dbReference>
<keyword evidence="2" id="KW-1185">Reference proteome</keyword>
<dbReference type="RefSeq" id="WP_077807327.1">
    <property type="nucleotide sequence ID" value="NZ_BJXS01000003.1"/>
</dbReference>